<protein>
    <submittedName>
        <fullName evidence="1">Uncharacterized protein</fullName>
    </submittedName>
</protein>
<evidence type="ECO:0000313" key="1">
    <source>
        <dbReference type="EMBL" id="TEA09207.1"/>
    </source>
</evidence>
<accession>A0A4R8SZZ4</accession>
<sequence>MPADPDDPDDEYMSLEELLATQDPGSDPVRTCEGSRGLATPVAQAPIGNVHSMFELGICPECDQPYPMLDDGTVRTHPRGIPWTQVGN</sequence>
<name>A0A4R8SZZ4_9MYCO</name>
<proteinExistence type="predicted"/>
<organism evidence="1 2">
    <name type="scientific">Mycobacteroides salmoniphilum</name>
    <dbReference type="NCBI Taxonomy" id="404941"/>
    <lineage>
        <taxon>Bacteria</taxon>
        <taxon>Bacillati</taxon>
        <taxon>Actinomycetota</taxon>
        <taxon>Actinomycetes</taxon>
        <taxon>Mycobacteriales</taxon>
        <taxon>Mycobacteriaceae</taxon>
        <taxon>Mycobacteroides</taxon>
    </lineage>
</organism>
<gene>
    <name evidence="1" type="ORF">CCUG60884_00197</name>
</gene>
<comment type="caution">
    <text evidence="1">The sequence shown here is derived from an EMBL/GenBank/DDBJ whole genome shotgun (WGS) entry which is preliminary data.</text>
</comment>
<dbReference type="AlphaFoldDB" id="A0A4R8SZZ4"/>
<dbReference type="EMBL" id="PECL01000002">
    <property type="protein sequence ID" value="TEA09207.1"/>
    <property type="molecule type" value="Genomic_DNA"/>
</dbReference>
<evidence type="ECO:0000313" key="2">
    <source>
        <dbReference type="Proteomes" id="UP000294604"/>
    </source>
</evidence>
<dbReference type="Proteomes" id="UP000294604">
    <property type="component" value="Unassembled WGS sequence"/>
</dbReference>
<reference evidence="1 2" key="1">
    <citation type="journal article" date="2019" name="Sci. Rep.">
        <title>Extended insight into the Mycobacterium chelonae-abscessus complex through whole genome sequencing of Mycobacterium salmoniphilum outbreak and Mycobacterium salmoniphilum-like strains.</title>
        <authorList>
            <person name="Behra P.R.K."/>
            <person name="Das S."/>
            <person name="Pettersson B.M.F."/>
            <person name="Shirreff L."/>
            <person name="DuCote T."/>
            <person name="Jacobsson K.G."/>
            <person name="Ennis D.G."/>
            <person name="Kirsebom L.A."/>
        </authorList>
    </citation>
    <scope>NUCLEOTIDE SEQUENCE [LARGE SCALE GENOMIC DNA]</scope>
    <source>
        <strain evidence="1 2">CCUG 60884</strain>
    </source>
</reference>